<gene>
    <name evidence="2" type="ORF">IEN85_15120</name>
</gene>
<sequence length="97" mass="11149">MNRFADYWNCWRKGIVILMASFLVLFLALLPFQLVSIFYDGPRSETKDNIVAVIAALALIIGAPILAYKILFEWLEWTTQHLLKKVGYVKKNDDQTG</sequence>
<organism evidence="2 3">
    <name type="scientific">Pelagicoccus enzymogenes</name>
    <dbReference type="NCBI Taxonomy" id="2773457"/>
    <lineage>
        <taxon>Bacteria</taxon>
        <taxon>Pseudomonadati</taxon>
        <taxon>Verrucomicrobiota</taxon>
        <taxon>Opitutia</taxon>
        <taxon>Puniceicoccales</taxon>
        <taxon>Pelagicoccaceae</taxon>
        <taxon>Pelagicoccus</taxon>
    </lineage>
</organism>
<protein>
    <submittedName>
        <fullName evidence="2">Uncharacterized protein</fullName>
    </submittedName>
</protein>
<name>A0A927FBT5_9BACT</name>
<keyword evidence="1" id="KW-0812">Transmembrane</keyword>
<dbReference type="AlphaFoldDB" id="A0A927FBT5"/>
<evidence type="ECO:0000313" key="3">
    <source>
        <dbReference type="Proteomes" id="UP000622317"/>
    </source>
</evidence>
<keyword evidence="3" id="KW-1185">Reference proteome</keyword>
<accession>A0A927FBT5</accession>
<reference evidence="2" key="1">
    <citation type="submission" date="2020-09" db="EMBL/GenBank/DDBJ databases">
        <title>Pelagicoccus enzymogenes sp. nov. with an EPS production, isolated from marine sediment.</title>
        <authorList>
            <person name="Feng X."/>
        </authorList>
    </citation>
    <scope>NUCLEOTIDE SEQUENCE</scope>
    <source>
        <strain evidence="2">NFK12</strain>
    </source>
</reference>
<dbReference type="RefSeq" id="WP_191617938.1">
    <property type="nucleotide sequence ID" value="NZ_JACYFG010000038.1"/>
</dbReference>
<keyword evidence="1" id="KW-1133">Transmembrane helix</keyword>
<evidence type="ECO:0000313" key="2">
    <source>
        <dbReference type="EMBL" id="MBD5780830.1"/>
    </source>
</evidence>
<feature type="transmembrane region" description="Helical" evidence="1">
    <location>
        <begin position="50"/>
        <end position="71"/>
    </location>
</feature>
<dbReference type="EMBL" id="JACYFG010000038">
    <property type="protein sequence ID" value="MBD5780830.1"/>
    <property type="molecule type" value="Genomic_DNA"/>
</dbReference>
<proteinExistence type="predicted"/>
<keyword evidence="1" id="KW-0472">Membrane</keyword>
<dbReference type="Proteomes" id="UP000622317">
    <property type="component" value="Unassembled WGS sequence"/>
</dbReference>
<comment type="caution">
    <text evidence="2">The sequence shown here is derived from an EMBL/GenBank/DDBJ whole genome shotgun (WGS) entry which is preliminary data.</text>
</comment>
<feature type="transmembrane region" description="Helical" evidence="1">
    <location>
        <begin position="15"/>
        <end position="38"/>
    </location>
</feature>
<evidence type="ECO:0000256" key="1">
    <source>
        <dbReference type="SAM" id="Phobius"/>
    </source>
</evidence>